<organism evidence="1 2">
    <name type="scientific">Kribbella sancticallisti</name>
    <dbReference type="NCBI Taxonomy" id="460087"/>
    <lineage>
        <taxon>Bacteria</taxon>
        <taxon>Bacillati</taxon>
        <taxon>Actinomycetota</taxon>
        <taxon>Actinomycetes</taxon>
        <taxon>Propionibacteriales</taxon>
        <taxon>Kribbellaceae</taxon>
        <taxon>Kribbella</taxon>
    </lineage>
</organism>
<keyword evidence="2" id="KW-1185">Reference proteome</keyword>
<sequence>MEAGWDPEAVTGQYNAAVAEKKAALAGLEALEPAEWLSASDIRGMVTELGAMKAV</sequence>
<name>A0ABN2DCF6_9ACTN</name>
<gene>
    <name evidence="1" type="ORF">GCM10009789_28680</name>
</gene>
<dbReference type="EMBL" id="BAAAOS010000018">
    <property type="protein sequence ID" value="GAA1573457.1"/>
    <property type="molecule type" value="Genomic_DNA"/>
</dbReference>
<evidence type="ECO:0000313" key="2">
    <source>
        <dbReference type="Proteomes" id="UP001500393"/>
    </source>
</evidence>
<comment type="caution">
    <text evidence="1">The sequence shown here is derived from an EMBL/GenBank/DDBJ whole genome shotgun (WGS) entry which is preliminary data.</text>
</comment>
<accession>A0ABN2DCF6</accession>
<evidence type="ECO:0000313" key="1">
    <source>
        <dbReference type="EMBL" id="GAA1573457.1"/>
    </source>
</evidence>
<reference evidence="1 2" key="1">
    <citation type="journal article" date="2019" name="Int. J. Syst. Evol. Microbiol.">
        <title>The Global Catalogue of Microorganisms (GCM) 10K type strain sequencing project: providing services to taxonomists for standard genome sequencing and annotation.</title>
        <authorList>
            <consortium name="The Broad Institute Genomics Platform"/>
            <consortium name="The Broad Institute Genome Sequencing Center for Infectious Disease"/>
            <person name="Wu L."/>
            <person name="Ma J."/>
        </authorList>
    </citation>
    <scope>NUCLEOTIDE SEQUENCE [LARGE SCALE GENOMIC DNA]</scope>
    <source>
        <strain evidence="1 2">JCM 14969</strain>
    </source>
</reference>
<proteinExistence type="predicted"/>
<dbReference type="Proteomes" id="UP001500393">
    <property type="component" value="Unassembled WGS sequence"/>
</dbReference>
<protein>
    <submittedName>
        <fullName evidence="1">Uncharacterized protein</fullName>
    </submittedName>
</protein>